<evidence type="ECO:0000256" key="1">
    <source>
        <dbReference type="SAM" id="Phobius"/>
    </source>
</evidence>
<keyword evidence="1" id="KW-0472">Membrane</keyword>
<sequence length="98" mass="11898">MIFKEWLKKQQLLLLLRDRGKKNDVAVYFDNDNLIFVKTGKHLNKYFAVRLSKHDIEMIHQYLLNGSFLIYSGVVQSGIYNYVMKTRWKWRDIVIWED</sequence>
<protein>
    <submittedName>
        <fullName evidence="2">Uncharacterized protein</fullName>
    </submittedName>
</protein>
<dbReference type="AlphaFoldDB" id="A0A412PKW0"/>
<dbReference type="Proteomes" id="UP000284046">
    <property type="component" value="Unassembled WGS sequence"/>
</dbReference>
<evidence type="ECO:0000313" key="3">
    <source>
        <dbReference type="Proteomes" id="UP000284046"/>
    </source>
</evidence>
<feature type="transmembrane region" description="Helical" evidence="1">
    <location>
        <begin position="62"/>
        <end position="83"/>
    </location>
</feature>
<proteinExistence type="predicted"/>
<organism evidence="2 3">
    <name type="scientific">Streptococcus anginosus</name>
    <dbReference type="NCBI Taxonomy" id="1328"/>
    <lineage>
        <taxon>Bacteria</taxon>
        <taxon>Bacillati</taxon>
        <taxon>Bacillota</taxon>
        <taxon>Bacilli</taxon>
        <taxon>Lactobacillales</taxon>
        <taxon>Streptococcaceae</taxon>
        <taxon>Streptococcus</taxon>
        <taxon>Streptococcus anginosus group</taxon>
    </lineage>
</organism>
<reference evidence="2 3" key="1">
    <citation type="submission" date="2018-08" db="EMBL/GenBank/DDBJ databases">
        <title>A genome reference for cultivated species of the human gut microbiota.</title>
        <authorList>
            <person name="Zou Y."/>
            <person name="Xue W."/>
            <person name="Luo G."/>
        </authorList>
    </citation>
    <scope>NUCLEOTIDE SEQUENCE [LARGE SCALE GENOMIC DNA]</scope>
    <source>
        <strain evidence="2 3">AF18-38</strain>
    </source>
</reference>
<evidence type="ECO:0000313" key="2">
    <source>
        <dbReference type="EMBL" id="RGT59191.1"/>
    </source>
</evidence>
<dbReference type="EMBL" id="QRWZ01000020">
    <property type="protein sequence ID" value="RGT59191.1"/>
    <property type="molecule type" value="Genomic_DNA"/>
</dbReference>
<keyword evidence="1" id="KW-0812">Transmembrane</keyword>
<dbReference type="RefSeq" id="WP_101749979.1">
    <property type="nucleotide sequence ID" value="NZ_CP118029.1"/>
</dbReference>
<name>A0A412PKW0_STRAP</name>
<keyword evidence="1" id="KW-1133">Transmembrane helix</keyword>
<gene>
    <name evidence="2" type="ORF">DWX18_10080</name>
</gene>
<accession>A0A412PKW0</accession>
<comment type="caution">
    <text evidence="2">The sequence shown here is derived from an EMBL/GenBank/DDBJ whole genome shotgun (WGS) entry which is preliminary data.</text>
</comment>